<accession>A0A975CM01</accession>
<evidence type="ECO:0000313" key="2">
    <source>
        <dbReference type="Proteomes" id="UP000663903"/>
    </source>
</evidence>
<organism evidence="1 2">
    <name type="scientific">Ottowia testudinis</name>
    <dbReference type="NCBI Taxonomy" id="2816950"/>
    <lineage>
        <taxon>Bacteria</taxon>
        <taxon>Pseudomonadati</taxon>
        <taxon>Pseudomonadota</taxon>
        <taxon>Betaproteobacteria</taxon>
        <taxon>Burkholderiales</taxon>
        <taxon>Comamonadaceae</taxon>
        <taxon>Ottowia</taxon>
    </lineage>
</organism>
<name>A0A975CM01_9BURK</name>
<keyword evidence="2" id="KW-1185">Reference proteome</keyword>
<dbReference type="Proteomes" id="UP000663903">
    <property type="component" value="Chromosome"/>
</dbReference>
<proteinExistence type="predicted"/>
<dbReference type="KEGG" id="otd:J1M35_18735"/>
<evidence type="ECO:0000313" key="1">
    <source>
        <dbReference type="EMBL" id="QTD47482.1"/>
    </source>
</evidence>
<sequence length="225" mass="24914">MAVNRALVLEGLRLKEPRAADRAADRFDDVYGNAIYQKLARSCERPVDGAAARRYFDQHADAFKVPPSARLTRIMLPISAKIDDQLAMDWLLTQAQAVSSGKASLHAVVSRVDAVYRLEPQGDIGWATLEGDNLVIRALADAKEGELLGPVREGDFGYLYKVVSKREGRQLTWEEAALSAPSRALAHCRQQANQELSKELFAKYGIQLDEKAIQGLFSSSNDQKK</sequence>
<protein>
    <submittedName>
        <fullName evidence="1">Peptidyl-prolyl cis-trans isomerase</fullName>
    </submittedName>
</protein>
<dbReference type="GO" id="GO:0016853">
    <property type="term" value="F:isomerase activity"/>
    <property type="evidence" value="ECO:0007669"/>
    <property type="project" value="UniProtKB-KW"/>
</dbReference>
<reference evidence="1" key="1">
    <citation type="submission" date="2021-03" db="EMBL/GenBank/DDBJ databases">
        <title>Ottowia sp. 27C isolated from the cloaca of a Giant Asian pond turtle (Heosemys grandis).</title>
        <authorList>
            <person name="Spergser J."/>
            <person name="Busse H.-J."/>
        </authorList>
    </citation>
    <scope>NUCLEOTIDE SEQUENCE</scope>
    <source>
        <strain evidence="1">27C</strain>
    </source>
</reference>
<keyword evidence="1" id="KW-0413">Isomerase</keyword>
<dbReference type="EMBL" id="CP071796">
    <property type="protein sequence ID" value="QTD47482.1"/>
    <property type="molecule type" value="Genomic_DNA"/>
</dbReference>
<gene>
    <name evidence="1" type="ORF">J1M35_18735</name>
</gene>
<dbReference type="AlphaFoldDB" id="A0A975CM01"/>